<reference evidence="2 3" key="1">
    <citation type="submission" date="2023-07" db="EMBL/GenBank/DDBJ databases">
        <title>Pathogenic bacteria of pear tree diseases.</title>
        <authorList>
            <person name="Zhang Z."/>
            <person name="He L."/>
            <person name="Huang R."/>
        </authorList>
    </citation>
    <scope>NUCLEOTIDE SEQUENCE [LARGE SCALE GENOMIC DNA]</scope>
    <source>
        <strain evidence="2 3">DE2</strain>
    </source>
</reference>
<accession>A0AA50DNG3</accession>
<keyword evidence="1" id="KW-0812">Transmembrane</keyword>
<dbReference type="Proteomes" id="UP001228139">
    <property type="component" value="Chromosome"/>
</dbReference>
<dbReference type="RefSeq" id="WP_306211941.1">
    <property type="nucleotide sequence ID" value="NZ_CP132353.1"/>
</dbReference>
<keyword evidence="1" id="KW-1133">Transmembrane helix</keyword>
<dbReference type="EMBL" id="CP132353">
    <property type="protein sequence ID" value="WLS80342.1"/>
    <property type="molecule type" value="Genomic_DNA"/>
</dbReference>
<evidence type="ECO:0000256" key="1">
    <source>
        <dbReference type="SAM" id="Phobius"/>
    </source>
</evidence>
<proteinExistence type="predicted"/>
<dbReference type="KEGG" id="epi:Q3V30_07620"/>
<feature type="transmembrane region" description="Helical" evidence="1">
    <location>
        <begin position="193"/>
        <end position="212"/>
    </location>
</feature>
<feature type="transmembrane region" description="Helical" evidence="1">
    <location>
        <begin position="131"/>
        <end position="151"/>
    </location>
</feature>
<sequence>MNTQNRWKNAAALSFTLGGLQYLLAEKIAALAWSAPVYHYGLNYISDLGIPHCGVLADGRAVCSPLHTVMNVGFAVEGLLFFIACLLLRKIFNGAGKFMFLFTGLLHGVGGSVIALFHSGSGEAGLTLHEAGAVMAIGGGNLCLITVGWLLRQRPGLRDFSLFSLFMGSFGLLCMVLIPLGLLPTGLIERASVYPITFWQIFTGCLLLRASISKISGSTRL</sequence>
<keyword evidence="1" id="KW-0472">Membrane</keyword>
<feature type="transmembrane region" description="Helical" evidence="1">
    <location>
        <begin position="69"/>
        <end position="88"/>
    </location>
</feature>
<gene>
    <name evidence="2" type="ORF">Q3V30_07620</name>
</gene>
<organism evidence="2 3">
    <name type="scientific">Erwinia pyri</name>
    <dbReference type="NCBI Taxonomy" id="3062598"/>
    <lineage>
        <taxon>Bacteria</taxon>
        <taxon>Pseudomonadati</taxon>
        <taxon>Pseudomonadota</taxon>
        <taxon>Gammaproteobacteria</taxon>
        <taxon>Enterobacterales</taxon>
        <taxon>Erwiniaceae</taxon>
        <taxon>Erwinia</taxon>
    </lineage>
</organism>
<evidence type="ECO:0000313" key="3">
    <source>
        <dbReference type="Proteomes" id="UP001228139"/>
    </source>
</evidence>
<feature type="transmembrane region" description="Helical" evidence="1">
    <location>
        <begin position="100"/>
        <end position="119"/>
    </location>
</feature>
<evidence type="ECO:0000313" key="2">
    <source>
        <dbReference type="EMBL" id="WLS80342.1"/>
    </source>
</evidence>
<keyword evidence="3" id="KW-1185">Reference proteome</keyword>
<dbReference type="Pfam" id="PF06197">
    <property type="entry name" value="DUF998"/>
    <property type="match status" value="1"/>
</dbReference>
<dbReference type="AlphaFoldDB" id="A0AA50DNG3"/>
<protein>
    <submittedName>
        <fullName evidence="2">DUF998 domain-containing protein</fullName>
    </submittedName>
</protein>
<name>A0AA50DNG3_9GAMM</name>
<feature type="transmembrane region" description="Helical" evidence="1">
    <location>
        <begin position="163"/>
        <end position="187"/>
    </location>
</feature>
<dbReference type="InterPro" id="IPR009339">
    <property type="entry name" value="DUF998"/>
</dbReference>